<dbReference type="AlphaFoldDB" id="A0A1X0QJZ1"/>
<reference evidence="1 2" key="1">
    <citation type="journal article" date="2017" name="Environ. Microbiol.">
        <title>Decay of the glycolytic pathway and adaptation to intranuclear parasitism within Enterocytozoonidae microsporidia.</title>
        <authorList>
            <person name="Wiredu Boakye D."/>
            <person name="Jaroenlak P."/>
            <person name="Prachumwat A."/>
            <person name="Williams T.A."/>
            <person name="Bateman K.S."/>
            <person name="Itsathitphaisarn O."/>
            <person name="Sritunyalucksana K."/>
            <person name="Paszkiewicz K.H."/>
            <person name="Moore K.A."/>
            <person name="Stentiford G.D."/>
            <person name="Williams B.A."/>
        </authorList>
    </citation>
    <scope>NUCLEOTIDE SEQUENCE [LARGE SCALE GENOMIC DNA]</scope>
    <source>
        <strain evidence="2">canceri</strain>
    </source>
</reference>
<protein>
    <submittedName>
        <fullName evidence="1">Uncharacterized protein</fullName>
    </submittedName>
</protein>
<dbReference type="Proteomes" id="UP000192501">
    <property type="component" value="Unassembled WGS sequence"/>
</dbReference>
<evidence type="ECO:0000313" key="1">
    <source>
        <dbReference type="EMBL" id="ORE00082.1"/>
    </source>
</evidence>
<proteinExistence type="predicted"/>
<name>A0A1X0QJZ1_9MICR</name>
<evidence type="ECO:0000313" key="2">
    <source>
        <dbReference type="Proteomes" id="UP000192501"/>
    </source>
</evidence>
<accession>A0A1X0QJZ1</accession>
<organism evidence="1 2">
    <name type="scientific">Hepatospora eriocheir</name>
    <dbReference type="NCBI Taxonomy" id="1081669"/>
    <lineage>
        <taxon>Eukaryota</taxon>
        <taxon>Fungi</taxon>
        <taxon>Fungi incertae sedis</taxon>
        <taxon>Microsporidia</taxon>
        <taxon>Hepatosporidae</taxon>
        <taxon>Hepatospora</taxon>
    </lineage>
</organism>
<dbReference type="VEuPathDB" id="MicrosporidiaDB:A0H76_2318"/>
<dbReference type="VEuPathDB" id="MicrosporidiaDB:HERIO_1111"/>
<sequence>MKDILAKSLNRHRIASYFINKNYKEALELIEVEDEDFKTEWELFYSFMLLIDFNDNSFIEEYMNSKTLSDPVLLYFLLTNDYLTEYEFLIAYDLYLTEPSKTSFIGKTIKREYYLKYKKDLKMDILVNFINEINDWRVYEFALKYNVDLTKSLLDINDTNMQWYILLNDKLNQNMRKNTFQSLIRKLNNFDEITKVMSLIEYEMIESKEDSIMYKYCMGKFIKKADIMYLINNKENFDMKYKKLLLGILISKNEIILAYYFCYQEYKNEENYEIKLIYLFLNRYLCFYRRVKLIMKEELKLKNLLERGMFYVLGDLRIILSLNSNKTNMFDDTDELYYLTIHLIEFVNKRSFVQAKSIIDVVRNYLSDNVFSKEVIFNRFIGEDDETEFNNFLGEPCKFLFRKLTKSDNDVIDEIKFDGGSIGNIYNLNFKETIDDSIFKNDYFKIDNKDFISYLKEEVKARYLKIKNLL</sequence>
<comment type="caution">
    <text evidence="1">The sequence shown here is derived from an EMBL/GenBank/DDBJ whole genome shotgun (WGS) entry which is preliminary data.</text>
</comment>
<dbReference type="EMBL" id="LTAI01000067">
    <property type="protein sequence ID" value="ORE00082.1"/>
    <property type="molecule type" value="Genomic_DNA"/>
</dbReference>
<gene>
    <name evidence="1" type="ORF">A0H76_2318</name>
</gene>